<organism evidence="2">
    <name type="scientific">Myoviridae sp. ctrnx29</name>
    <dbReference type="NCBI Taxonomy" id="2826704"/>
    <lineage>
        <taxon>Viruses</taxon>
        <taxon>Duplodnaviria</taxon>
        <taxon>Heunggongvirae</taxon>
        <taxon>Uroviricota</taxon>
        <taxon>Caudoviricetes</taxon>
    </lineage>
</organism>
<reference evidence="2" key="1">
    <citation type="journal article" date="2021" name="Proc. Natl. Acad. Sci. U.S.A.">
        <title>A Catalog of Tens of Thousands of Viruses from Human Metagenomes Reveals Hidden Associations with Chronic Diseases.</title>
        <authorList>
            <person name="Tisza M.J."/>
            <person name="Buck C.B."/>
        </authorList>
    </citation>
    <scope>NUCLEOTIDE SEQUENCE</scope>
    <source>
        <strain evidence="2">Ctrnx29</strain>
    </source>
</reference>
<evidence type="ECO:0000256" key="1">
    <source>
        <dbReference type="SAM" id="MobiDB-lite"/>
    </source>
</evidence>
<proteinExistence type="predicted"/>
<feature type="region of interest" description="Disordered" evidence="1">
    <location>
        <begin position="1"/>
        <end position="78"/>
    </location>
</feature>
<dbReference type="EMBL" id="BK014766">
    <property type="protein sequence ID" value="DAD74847.1"/>
    <property type="molecule type" value="Genomic_DNA"/>
</dbReference>
<accession>A0A8S5LYD0</accession>
<protein>
    <submittedName>
        <fullName evidence="2">Uncharacterized protein</fullName>
    </submittedName>
</protein>
<evidence type="ECO:0000313" key="2">
    <source>
        <dbReference type="EMBL" id="DAD74847.1"/>
    </source>
</evidence>
<feature type="compositionally biased region" description="Basic residues" evidence="1">
    <location>
        <begin position="13"/>
        <end position="22"/>
    </location>
</feature>
<name>A0A8S5LYD0_9CAUD</name>
<sequence>MRTLLPRACLHNPPRRNRPRALHRQELHGKPRRKTRIRQPQATRLRYPDALSPGNERHEDQTLVATHHTVVPGARGLR</sequence>